<dbReference type="WBParaSite" id="sdigi.contig30.g2257.t1">
    <property type="protein sequence ID" value="sdigi.contig30.g2257.t1"/>
    <property type="gene ID" value="sdigi.contig30.g2257"/>
</dbReference>
<accession>A0A915PPU4</accession>
<keyword evidence="1" id="KW-1185">Reference proteome</keyword>
<dbReference type="AlphaFoldDB" id="A0A915PPU4"/>
<sequence>MRVFLSVTSMYVHLSAADSRVIDVFPVADAISQRSMSSVGIEEGPSYLEEGVVPTGGTENSAGRANETPFSRRSFAHSMTSSGDAHSGLSHSIEWPEVDGVSAGRAAALGALCRIICSKKSKEIVTDSQLAQFYKVVYEALLEKDRLMLCSLIYFGSGIFRLALKGVEILLPQFVQALETIYTQSVKMRLHPSIDKIHMRRACLNTLSSIISWPTTFGNMRINDPSSPHTNVNENSSTYIEIRPQMHRILLTALHNEVDPMNLFLTLTMCTILCEESCLYDLHIMEEQNAGKGKSERKTSAHSDQG</sequence>
<evidence type="ECO:0000313" key="1">
    <source>
        <dbReference type="Proteomes" id="UP000887581"/>
    </source>
</evidence>
<reference evidence="2" key="1">
    <citation type="submission" date="2022-11" db="UniProtKB">
        <authorList>
            <consortium name="WormBaseParasite"/>
        </authorList>
    </citation>
    <scope>IDENTIFICATION</scope>
</reference>
<name>A0A915PPU4_9BILA</name>
<organism evidence="1 2">
    <name type="scientific">Setaria digitata</name>
    <dbReference type="NCBI Taxonomy" id="48799"/>
    <lineage>
        <taxon>Eukaryota</taxon>
        <taxon>Metazoa</taxon>
        <taxon>Ecdysozoa</taxon>
        <taxon>Nematoda</taxon>
        <taxon>Chromadorea</taxon>
        <taxon>Rhabditida</taxon>
        <taxon>Spirurina</taxon>
        <taxon>Spiruromorpha</taxon>
        <taxon>Filarioidea</taxon>
        <taxon>Setariidae</taxon>
        <taxon>Setaria</taxon>
    </lineage>
</organism>
<dbReference type="InterPro" id="IPR039930">
    <property type="entry name" value="RALGAPB"/>
</dbReference>
<dbReference type="GO" id="GO:0005096">
    <property type="term" value="F:GTPase activator activity"/>
    <property type="evidence" value="ECO:0007669"/>
    <property type="project" value="InterPro"/>
</dbReference>
<dbReference type="PANTHER" id="PTHR21344:SF1">
    <property type="entry name" value="RAL GTPASE-ACTIVATING PROTEIN SUBUNIT BETA"/>
    <property type="match status" value="1"/>
</dbReference>
<dbReference type="PANTHER" id="PTHR21344">
    <property type="entry name" value="RAL GTPASE-ACTIVATING PROTEIN SUBUNIT BETA"/>
    <property type="match status" value="1"/>
</dbReference>
<evidence type="ECO:0000313" key="2">
    <source>
        <dbReference type="WBParaSite" id="sdigi.contig30.g2257.t1"/>
    </source>
</evidence>
<dbReference type="Proteomes" id="UP000887581">
    <property type="component" value="Unplaced"/>
</dbReference>
<proteinExistence type="predicted"/>
<protein>
    <submittedName>
        <fullName evidence="2">Uncharacterized protein</fullName>
    </submittedName>
</protein>